<accession>A0A8J4PZE6</accession>
<feature type="region of interest" description="Disordered" evidence="1">
    <location>
        <begin position="54"/>
        <end position="107"/>
    </location>
</feature>
<keyword evidence="4" id="KW-1185">Reference proteome</keyword>
<feature type="signal peptide" evidence="2">
    <location>
        <begin position="1"/>
        <end position="22"/>
    </location>
</feature>
<reference evidence="3" key="1">
    <citation type="submission" date="2020-01" db="EMBL/GenBank/DDBJ databases">
        <title>Development of genomics and gene disruption for Polysphondylium violaceum indicates a role for the polyketide synthase stlB in stalk morphogenesis.</title>
        <authorList>
            <person name="Narita B."/>
            <person name="Kawabe Y."/>
            <person name="Kin K."/>
            <person name="Saito T."/>
            <person name="Gibbs R."/>
            <person name="Kuspa A."/>
            <person name="Muzny D."/>
            <person name="Queller D."/>
            <person name="Richards S."/>
            <person name="Strassman J."/>
            <person name="Sucgang R."/>
            <person name="Worley K."/>
            <person name="Schaap P."/>
        </authorList>
    </citation>
    <scope>NUCLEOTIDE SEQUENCE</scope>
    <source>
        <strain evidence="3">QSvi11</strain>
    </source>
</reference>
<name>A0A8J4PZE6_9MYCE</name>
<sequence length="542" mass="63170">MVSLYLRVCLLSLCSEFSVVWGSNFALVNKQWFLIVKELTVSHSNVHINYLFRNEDEDEDDEDEDEYEDEYEYEYEDEDEDDEDDGNDDILNNSNCGHDDGHNANINDGENDDNKCLMKRSLSCGGQQQQQQQLHKKQKISYFKILTKESVQHINVALGNIGDCFEKINQCTSLRSITVINSGNIDYGESVADYPQLEVLNNLKRIDEINVNFFLNIKSYYERGIEIQAITFKFKTLHFYVYHDIDRDYGNSLNFIYELINLLRPNSVELYSDHSFDDGASHLNFFHSLSKLSFESVVIDSDYIPLYSLYRFLRSTRLTVFKFRLQFHFLSALYYSNDDDDNDNDDDDDEEISYDFNTMDTTDGDDINEDTQVYCTYGRYGPSNSSIPYYSRSLWKECLQLLKTNTTITELSIGNSVCGEECFEETLNQQLIDDLLDSLSNNRSIKTLCLDFNVVEIYDDIEHPFINADFISSLLQNNTTIENLYIRPVTWNYTLSDKWKSLLDVIVESKPSNSKCLIDYVPKTFQRTSMLMSYQFSSKAYQ</sequence>
<evidence type="ECO:0000256" key="1">
    <source>
        <dbReference type="SAM" id="MobiDB-lite"/>
    </source>
</evidence>
<dbReference type="PANTHER" id="PTHR35711">
    <property type="entry name" value="EXPRESSED PROTEIN"/>
    <property type="match status" value="1"/>
</dbReference>
<evidence type="ECO:0000313" key="4">
    <source>
        <dbReference type="Proteomes" id="UP000695562"/>
    </source>
</evidence>
<feature type="chain" id="PRO_5035237940" evidence="2">
    <location>
        <begin position="23"/>
        <end position="542"/>
    </location>
</feature>
<dbReference type="Proteomes" id="UP000695562">
    <property type="component" value="Unassembled WGS sequence"/>
</dbReference>
<protein>
    <submittedName>
        <fullName evidence="3">Uncharacterized protein</fullName>
    </submittedName>
</protein>
<feature type="compositionally biased region" description="Acidic residues" evidence="1">
    <location>
        <begin position="55"/>
        <end position="88"/>
    </location>
</feature>
<dbReference type="EMBL" id="AJWJ01000085">
    <property type="protein sequence ID" value="KAF2075802.1"/>
    <property type="molecule type" value="Genomic_DNA"/>
</dbReference>
<dbReference type="AlphaFoldDB" id="A0A8J4PZE6"/>
<dbReference type="Gene3D" id="3.80.10.10">
    <property type="entry name" value="Ribonuclease Inhibitor"/>
    <property type="match status" value="1"/>
</dbReference>
<dbReference type="InterPro" id="IPR032675">
    <property type="entry name" value="LRR_dom_sf"/>
</dbReference>
<comment type="caution">
    <text evidence="3">The sequence shown here is derived from an EMBL/GenBank/DDBJ whole genome shotgun (WGS) entry which is preliminary data.</text>
</comment>
<dbReference type="PANTHER" id="PTHR35711:SF1">
    <property type="entry name" value="ECTODERMAL, ISOFORM F"/>
    <property type="match status" value="1"/>
</dbReference>
<evidence type="ECO:0000256" key="2">
    <source>
        <dbReference type="SAM" id="SignalP"/>
    </source>
</evidence>
<keyword evidence="2" id="KW-0732">Signal</keyword>
<proteinExistence type="predicted"/>
<gene>
    <name evidence="3" type="ORF">CYY_002885</name>
</gene>
<organism evidence="3 4">
    <name type="scientific">Polysphondylium violaceum</name>
    <dbReference type="NCBI Taxonomy" id="133409"/>
    <lineage>
        <taxon>Eukaryota</taxon>
        <taxon>Amoebozoa</taxon>
        <taxon>Evosea</taxon>
        <taxon>Eumycetozoa</taxon>
        <taxon>Dictyostelia</taxon>
        <taxon>Dictyosteliales</taxon>
        <taxon>Dictyosteliaceae</taxon>
        <taxon>Polysphondylium</taxon>
    </lineage>
</organism>
<evidence type="ECO:0000313" key="3">
    <source>
        <dbReference type="EMBL" id="KAF2075802.1"/>
    </source>
</evidence>